<dbReference type="SUPFAM" id="SSF48452">
    <property type="entry name" value="TPR-like"/>
    <property type="match status" value="2"/>
</dbReference>
<sequence>MLAFTTESQESNWKALSIIADSLQSNRQFDQAVPFWEQAVSSAKNAPDTIKRMLRFRLLYGKGLTYDYEKEGIPFFEEAYPLLSVSQLDTSRQSTFLNTYYHYLGYNGRWTEALPIAELCMRLRENLDEKPPLAYISTVHDVAYINNMIGHYPQAIEGYKRSIDLYIRHKGRFDNDVALGYNNLAFNYGLMGMANKQYESYSEAAAIWESIALEDKSYLSTVYGNLLQWLIDYGQVDEAESLLAKMRQLHLHKDAQWGSNNRLIVNKNELENVNIRLSLWNKSIKLYAKTGDTARTHQYLDSIARVLHAIGPQRTDKQLEYLESGYADIGSAYAAQGKDSFAVSYFQKALDLKRTHQYGRSQSQTLAKMAKSLMAIRDFETAKLYIDSTLAITKHSANLPVFHTIAAQIAAKQQDTDRARYHIAQTLEGLAGSATLGKSPQKIKSGDFDGKVDRNYIAALSSAGHHYLGFYRNTGQVSDLDAAQHLFTLASDMLGTYYLGGLYTETLAELLSAIQQGLLECQLLNPNEAIKEQTLARLISLVENSQSRHSWKKFLKNMPTGSLVIPDSLLDQEEAHRRLIVHYKSQLYGMANDSAIHGDTDLITALLHQEEAALQKAETAILNLHPIYNHFSESQITTSDIQQKLRNQSILRYVITDSASYLIHIKRRSLALYPLGNSSTLIGLAERTIGLLKKRDDAYYPAAKELHDLLLPETLKPHLANQLIIVPDGVLHYLPFEALTANGEPSGFLVHNHTPSYATSLPLLLVQDQTSYSNERAFAAFAPHYPVTTTAADQRGQELLDLPGAANEVDVLSTLFGGDIHRGDSVIKSVFWDQAPKYGLLHLAMHAQVDDHNGEQSHFIFADNSRLHSYELYGMKLQAGLAVLSACNTGYGPIQKGEGVQSLARAFTYAGVPSLVMGLWQLPDNSTSEIMVDFYHSLKENKHKHVALATAKKGYLEKFELESELLHPYYWAGLVISGNTSSIRPGINWLYWALLGIIGFGGCLYAGRKWKRARRPRAL</sequence>
<evidence type="ECO:0000313" key="5">
    <source>
        <dbReference type="Proteomes" id="UP000660862"/>
    </source>
</evidence>
<dbReference type="AlphaFoldDB" id="A0A917HJQ5"/>
<keyword evidence="5" id="KW-1185">Reference proteome</keyword>
<dbReference type="PANTHER" id="PTHR10098">
    <property type="entry name" value="RAPSYN-RELATED"/>
    <property type="match status" value="1"/>
</dbReference>
<dbReference type="Pfam" id="PF12770">
    <property type="entry name" value="CHAT"/>
    <property type="match status" value="1"/>
</dbReference>
<dbReference type="Proteomes" id="UP000660862">
    <property type="component" value="Unassembled WGS sequence"/>
</dbReference>
<evidence type="ECO:0000256" key="1">
    <source>
        <dbReference type="PROSITE-ProRule" id="PRU00339"/>
    </source>
</evidence>
<feature type="repeat" description="TPR" evidence="1">
    <location>
        <begin position="323"/>
        <end position="356"/>
    </location>
</feature>
<feature type="transmembrane region" description="Helical" evidence="2">
    <location>
        <begin position="989"/>
        <end position="1007"/>
    </location>
</feature>
<keyword evidence="1" id="KW-0802">TPR repeat</keyword>
<dbReference type="SMART" id="SM00028">
    <property type="entry name" value="TPR"/>
    <property type="match status" value="5"/>
</dbReference>
<dbReference type="InterPro" id="IPR011990">
    <property type="entry name" value="TPR-like_helical_dom_sf"/>
</dbReference>
<feature type="domain" description="CHAT" evidence="3">
    <location>
        <begin position="702"/>
        <end position="979"/>
    </location>
</feature>
<proteinExistence type="predicted"/>
<evidence type="ECO:0000256" key="2">
    <source>
        <dbReference type="SAM" id="Phobius"/>
    </source>
</evidence>
<keyword evidence="2" id="KW-1133">Transmembrane helix</keyword>
<keyword evidence="2" id="KW-0812">Transmembrane</keyword>
<dbReference type="Pfam" id="PF13176">
    <property type="entry name" value="TPR_7"/>
    <property type="match status" value="1"/>
</dbReference>
<reference evidence="4" key="2">
    <citation type="submission" date="2020-09" db="EMBL/GenBank/DDBJ databases">
        <authorList>
            <person name="Sun Q."/>
            <person name="Zhou Y."/>
        </authorList>
    </citation>
    <scope>NUCLEOTIDE SEQUENCE</scope>
    <source>
        <strain evidence="4">CGMCC 1.12195</strain>
    </source>
</reference>
<name>A0A917HJQ5_9SPHI</name>
<reference evidence="4" key="1">
    <citation type="journal article" date="2014" name="Int. J. Syst. Evol. Microbiol.">
        <title>Complete genome sequence of Corynebacterium casei LMG S-19264T (=DSM 44701T), isolated from a smear-ripened cheese.</title>
        <authorList>
            <consortium name="US DOE Joint Genome Institute (JGI-PGF)"/>
            <person name="Walter F."/>
            <person name="Albersmeier A."/>
            <person name="Kalinowski J."/>
            <person name="Ruckert C."/>
        </authorList>
    </citation>
    <scope>NUCLEOTIDE SEQUENCE</scope>
    <source>
        <strain evidence="4">CGMCC 1.12195</strain>
    </source>
</reference>
<protein>
    <recommendedName>
        <fullName evidence="3">CHAT domain-containing protein</fullName>
    </recommendedName>
</protein>
<evidence type="ECO:0000259" key="3">
    <source>
        <dbReference type="Pfam" id="PF12770"/>
    </source>
</evidence>
<dbReference type="InterPro" id="IPR024983">
    <property type="entry name" value="CHAT_dom"/>
</dbReference>
<comment type="caution">
    <text evidence="4">The sequence shown here is derived from an EMBL/GenBank/DDBJ whole genome shotgun (WGS) entry which is preliminary data.</text>
</comment>
<accession>A0A917HJQ5</accession>
<evidence type="ECO:0000313" key="4">
    <source>
        <dbReference type="EMBL" id="GGG80867.1"/>
    </source>
</evidence>
<dbReference type="Gene3D" id="1.25.40.10">
    <property type="entry name" value="Tetratricopeptide repeat domain"/>
    <property type="match status" value="2"/>
</dbReference>
<dbReference type="EMBL" id="BMER01000001">
    <property type="protein sequence ID" value="GGG80867.1"/>
    <property type="molecule type" value="Genomic_DNA"/>
</dbReference>
<organism evidence="4 5">
    <name type="scientific">Parapedobacter pyrenivorans</name>
    <dbReference type="NCBI Taxonomy" id="1305674"/>
    <lineage>
        <taxon>Bacteria</taxon>
        <taxon>Pseudomonadati</taxon>
        <taxon>Bacteroidota</taxon>
        <taxon>Sphingobacteriia</taxon>
        <taxon>Sphingobacteriales</taxon>
        <taxon>Sphingobacteriaceae</taxon>
        <taxon>Parapedobacter</taxon>
    </lineage>
</organism>
<dbReference type="PROSITE" id="PS50005">
    <property type="entry name" value="TPR"/>
    <property type="match status" value="1"/>
</dbReference>
<gene>
    <name evidence="4" type="ORF">GCM10007415_11740</name>
</gene>
<dbReference type="InterPro" id="IPR019734">
    <property type="entry name" value="TPR_rpt"/>
</dbReference>
<keyword evidence="2" id="KW-0472">Membrane</keyword>